<evidence type="ECO:0000256" key="9">
    <source>
        <dbReference type="SAM" id="Phobius"/>
    </source>
</evidence>
<keyword evidence="8" id="KW-0902">Two-component regulatory system</keyword>
<dbReference type="RefSeq" id="WP_219080299.1">
    <property type="nucleotide sequence ID" value="NZ_JAHBBD010000004.1"/>
</dbReference>
<keyword evidence="3" id="KW-0597">Phosphoprotein</keyword>
<proteinExistence type="predicted"/>
<feature type="transmembrane region" description="Helical" evidence="9">
    <location>
        <begin position="104"/>
        <end position="121"/>
    </location>
</feature>
<keyword evidence="9" id="KW-0812">Transmembrane</keyword>
<evidence type="ECO:0000313" key="11">
    <source>
        <dbReference type="EMBL" id="MBW3082303.1"/>
    </source>
</evidence>
<dbReference type="InterPro" id="IPR011712">
    <property type="entry name" value="Sig_transdc_His_kin_sub3_dim/P"/>
</dbReference>
<gene>
    <name evidence="11" type="ORF">KIH73_02735</name>
</gene>
<organism evidence="11 12">
    <name type="scientific">Bifidobacterium phasiani</name>
    <dbReference type="NCBI Taxonomy" id="2834431"/>
    <lineage>
        <taxon>Bacteria</taxon>
        <taxon>Bacillati</taxon>
        <taxon>Actinomycetota</taxon>
        <taxon>Actinomycetes</taxon>
        <taxon>Bifidobacteriales</taxon>
        <taxon>Bifidobacteriaceae</taxon>
        <taxon>Bifidobacterium</taxon>
    </lineage>
</organism>
<dbReference type="Proteomes" id="UP000812844">
    <property type="component" value="Unassembled WGS sequence"/>
</dbReference>
<feature type="transmembrane region" description="Helical" evidence="9">
    <location>
        <begin position="56"/>
        <end position="84"/>
    </location>
</feature>
<keyword evidence="9" id="KW-1133">Transmembrane helix</keyword>
<evidence type="ECO:0000256" key="7">
    <source>
        <dbReference type="ARBA" id="ARBA00022840"/>
    </source>
</evidence>
<dbReference type="PANTHER" id="PTHR24421:SF10">
    <property type="entry name" value="NITRATE_NITRITE SENSOR PROTEIN NARQ"/>
    <property type="match status" value="1"/>
</dbReference>
<keyword evidence="12" id="KW-1185">Reference proteome</keyword>
<evidence type="ECO:0000313" key="12">
    <source>
        <dbReference type="Proteomes" id="UP000812844"/>
    </source>
</evidence>
<keyword evidence="6" id="KW-0418">Kinase</keyword>
<evidence type="ECO:0000256" key="3">
    <source>
        <dbReference type="ARBA" id="ARBA00022553"/>
    </source>
</evidence>
<comment type="caution">
    <text evidence="11">The sequence shown here is derived from an EMBL/GenBank/DDBJ whole genome shotgun (WGS) entry which is preliminary data.</text>
</comment>
<feature type="transmembrane region" description="Helical" evidence="9">
    <location>
        <begin position="16"/>
        <end position="44"/>
    </location>
</feature>
<sequence>MEITIGYNVPDSPSAWVFWGMTILAILILAVIPPYGALCIVICWQISYYIPFPTPSMLIVIGFVLMVFLGFLSLPIALIISLISTIYKIIAIPAGVSDASMNDTVLFLSTMVALSATGFGIRRYREYYAFLVQREQQRRRDHVIADLHDSVCNDLNLALIQLETYEAKTDLDARRNQLRHVHDDIMRALAKTRAVLDTLQDDVQDLAYPPISTNKVPLGPLIHEQRQRLEEAGFSGILLAHDSNTADADIATDENRAIVITGFIRETVNNIINHADHAHEYIMLIGVRGDTLHIEVSDTPRLNAAPHRTNGMGLSFYRNQVESLGGAITVQRDPQLWSMQATIPLSGKAAISQCM</sequence>
<evidence type="ECO:0000256" key="8">
    <source>
        <dbReference type="ARBA" id="ARBA00023012"/>
    </source>
</evidence>
<feature type="domain" description="Signal transduction histidine kinase subgroup 3 dimerisation and phosphoacceptor" evidence="10">
    <location>
        <begin position="146"/>
        <end position="202"/>
    </location>
</feature>
<evidence type="ECO:0000256" key="5">
    <source>
        <dbReference type="ARBA" id="ARBA00022741"/>
    </source>
</evidence>
<evidence type="ECO:0000256" key="1">
    <source>
        <dbReference type="ARBA" id="ARBA00000085"/>
    </source>
</evidence>
<dbReference type="EC" id="2.7.13.3" evidence="2"/>
<protein>
    <recommendedName>
        <fullName evidence="2">histidine kinase</fullName>
        <ecNumber evidence="2">2.7.13.3</ecNumber>
    </recommendedName>
</protein>
<evidence type="ECO:0000256" key="6">
    <source>
        <dbReference type="ARBA" id="ARBA00022777"/>
    </source>
</evidence>
<comment type="catalytic activity">
    <reaction evidence="1">
        <text>ATP + protein L-histidine = ADP + protein N-phospho-L-histidine.</text>
        <dbReference type="EC" id="2.7.13.3"/>
    </reaction>
</comment>
<accession>A0ABS6W731</accession>
<keyword evidence="9" id="KW-0472">Membrane</keyword>
<dbReference type="PANTHER" id="PTHR24421">
    <property type="entry name" value="NITRATE/NITRITE SENSOR PROTEIN NARX-RELATED"/>
    <property type="match status" value="1"/>
</dbReference>
<keyword evidence="7" id="KW-0067">ATP-binding</keyword>
<evidence type="ECO:0000256" key="4">
    <source>
        <dbReference type="ARBA" id="ARBA00022679"/>
    </source>
</evidence>
<keyword evidence="4" id="KW-0808">Transferase</keyword>
<keyword evidence="5" id="KW-0547">Nucleotide-binding</keyword>
<name>A0ABS6W731_9BIFI</name>
<evidence type="ECO:0000256" key="2">
    <source>
        <dbReference type="ARBA" id="ARBA00012438"/>
    </source>
</evidence>
<dbReference type="Pfam" id="PF07730">
    <property type="entry name" value="HisKA_3"/>
    <property type="match status" value="1"/>
</dbReference>
<evidence type="ECO:0000259" key="10">
    <source>
        <dbReference type="Pfam" id="PF07730"/>
    </source>
</evidence>
<dbReference type="EMBL" id="JAHBBD010000004">
    <property type="protein sequence ID" value="MBW3082303.1"/>
    <property type="molecule type" value="Genomic_DNA"/>
</dbReference>
<dbReference type="InterPro" id="IPR050482">
    <property type="entry name" value="Sensor_HK_TwoCompSys"/>
</dbReference>
<reference evidence="11 12" key="1">
    <citation type="submission" date="2021-05" db="EMBL/GenBank/DDBJ databases">
        <title>Phylogenetic classification of ten novel species belonging to the genus Bifidobacterium comprising B. colchicus sp. nov., B. abeli sp. nov., B. bicoloris sp. nov., B. guerezis sp. nov., B. rosaliae sp. nov., B. santillanensis sp. nov., B. argentati sp. nov., B. amazzoni sp. nov., B. pluviali sp. nov., and B. pinnaculum sp. nov.</title>
        <authorList>
            <person name="Lugli G.A."/>
            <person name="Ruiz Garcia L."/>
            <person name="Margolles A."/>
            <person name="Ventura M."/>
        </authorList>
    </citation>
    <scope>NUCLEOTIDE SEQUENCE [LARGE SCALE GENOMIC DNA]</scope>
    <source>
        <strain evidence="11 12">6T3</strain>
    </source>
</reference>